<dbReference type="Pfam" id="PF13520">
    <property type="entry name" value="AA_permease_2"/>
    <property type="match status" value="1"/>
</dbReference>
<protein>
    <submittedName>
        <fullName evidence="6">Serine/threonine exchange transporter, LAT family</fullName>
    </submittedName>
</protein>
<name>A0A1I0YGP1_9CLOT</name>
<feature type="transmembrane region" description="Helical" evidence="5">
    <location>
        <begin position="284"/>
        <end position="305"/>
    </location>
</feature>
<dbReference type="PIRSF" id="PIRSF006060">
    <property type="entry name" value="AA_transporter"/>
    <property type="match status" value="1"/>
</dbReference>
<dbReference type="PANTHER" id="PTHR11785:SF512">
    <property type="entry name" value="SOBREMESA, ISOFORM B"/>
    <property type="match status" value="1"/>
</dbReference>
<feature type="transmembrane region" description="Helical" evidence="5">
    <location>
        <begin position="200"/>
        <end position="222"/>
    </location>
</feature>
<evidence type="ECO:0000256" key="2">
    <source>
        <dbReference type="ARBA" id="ARBA00022692"/>
    </source>
</evidence>
<dbReference type="InterPro" id="IPR050598">
    <property type="entry name" value="AminoAcid_Transporter"/>
</dbReference>
<keyword evidence="7" id="KW-1185">Reference proteome</keyword>
<feature type="transmembrane region" description="Helical" evidence="5">
    <location>
        <begin position="98"/>
        <end position="121"/>
    </location>
</feature>
<keyword evidence="4 5" id="KW-0472">Membrane</keyword>
<proteinExistence type="predicted"/>
<feature type="transmembrane region" description="Helical" evidence="5">
    <location>
        <begin position="396"/>
        <end position="416"/>
    </location>
</feature>
<sequence length="453" mass="47897">MNKDNRVSIDSECKEGVSLVQAVLLVVGIVIGSGVFFKPSVIFGNAGAPGMGILAWIVGASITMAGALTIAEIASVIPKSGGMFVYLKELYGERIAFLYGWVQAVIYYPGMIAAVAMIFAIQSTSFIDISPTDQKLLAVGVIIFITVVNILSTEFGTKCNTLFAIGKLVPIGLIIVFGLLKGDVHSFTPVISENTTVAGFGAALLGVLFAYEGWVSVANIAGEMENPSKNLPKAIVLGLTISTIVYVGINLALVNTISVDQIVASAKPASEAAIVLFGPTGEKIVATGILVSLVGCLSAVIMTGARMPQAMAEDKLFPFKNFFGKINEKRNTPSNALIFQGVVACSYALSGSFNTVADLAVFVIWLFFILGIGGVFKLRKDFKHIIKKDSYKVPLYPVVPIVGILGATYVVVSTIITSTTTALIAIGITAIGLPVYSYIKKKNIVKTEEKMAI</sequence>
<evidence type="ECO:0000256" key="4">
    <source>
        <dbReference type="ARBA" id="ARBA00023136"/>
    </source>
</evidence>
<dbReference type="RefSeq" id="WP_090040978.1">
    <property type="nucleotide sequence ID" value="NZ_FOKI01000013.1"/>
</dbReference>
<feature type="transmembrane region" description="Helical" evidence="5">
    <location>
        <begin position="53"/>
        <end position="77"/>
    </location>
</feature>
<evidence type="ECO:0000256" key="3">
    <source>
        <dbReference type="ARBA" id="ARBA00022989"/>
    </source>
</evidence>
<feature type="transmembrane region" description="Helical" evidence="5">
    <location>
        <begin position="136"/>
        <end position="155"/>
    </location>
</feature>
<dbReference type="InterPro" id="IPR002293">
    <property type="entry name" value="AA/rel_permease1"/>
</dbReference>
<gene>
    <name evidence="6" type="ORF">SAMN04488528_101323</name>
</gene>
<feature type="transmembrane region" description="Helical" evidence="5">
    <location>
        <begin position="359"/>
        <end position="376"/>
    </location>
</feature>
<feature type="transmembrane region" description="Helical" evidence="5">
    <location>
        <begin position="16"/>
        <end position="37"/>
    </location>
</feature>
<dbReference type="GO" id="GO:0015179">
    <property type="term" value="F:L-amino acid transmembrane transporter activity"/>
    <property type="evidence" value="ECO:0007669"/>
    <property type="project" value="TreeGrafter"/>
</dbReference>
<evidence type="ECO:0000256" key="5">
    <source>
        <dbReference type="SAM" id="Phobius"/>
    </source>
</evidence>
<evidence type="ECO:0000256" key="1">
    <source>
        <dbReference type="ARBA" id="ARBA00004141"/>
    </source>
</evidence>
<comment type="subcellular location">
    <subcellularLocation>
        <location evidence="1">Membrane</location>
        <topology evidence="1">Multi-pass membrane protein</topology>
    </subcellularLocation>
</comment>
<evidence type="ECO:0000313" key="7">
    <source>
        <dbReference type="Proteomes" id="UP000198619"/>
    </source>
</evidence>
<evidence type="ECO:0000313" key="6">
    <source>
        <dbReference type="EMBL" id="SFB12381.1"/>
    </source>
</evidence>
<dbReference type="AlphaFoldDB" id="A0A1I0YGP1"/>
<organism evidence="6 7">
    <name type="scientific">Clostridium frigidicarnis</name>
    <dbReference type="NCBI Taxonomy" id="84698"/>
    <lineage>
        <taxon>Bacteria</taxon>
        <taxon>Bacillati</taxon>
        <taxon>Bacillota</taxon>
        <taxon>Clostridia</taxon>
        <taxon>Eubacteriales</taxon>
        <taxon>Clostridiaceae</taxon>
        <taxon>Clostridium</taxon>
    </lineage>
</organism>
<dbReference type="OrthoDB" id="3181223at2"/>
<feature type="transmembrane region" description="Helical" evidence="5">
    <location>
        <begin position="162"/>
        <end position="180"/>
    </location>
</feature>
<dbReference type="GO" id="GO:0016020">
    <property type="term" value="C:membrane"/>
    <property type="evidence" value="ECO:0007669"/>
    <property type="project" value="UniProtKB-SubCell"/>
</dbReference>
<keyword evidence="2 5" id="KW-0812">Transmembrane</keyword>
<dbReference type="PANTHER" id="PTHR11785">
    <property type="entry name" value="AMINO ACID TRANSPORTER"/>
    <property type="match status" value="1"/>
</dbReference>
<dbReference type="EMBL" id="FOKI01000013">
    <property type="protein sequence ID" value="SFB12381.1"/>
    <property type="molecule type" value="Genomic_DNA"/>
</dbReference>
<accession>A0A1I0YGP1</accession>
<feature type="transmembrane region" description="Helical" evidence="5">
    <location>
        <begin position="422"/>
        <end position="439"/>
    </location>
</feature>
<dbReference type="Proteomes" id="UP000198619">
    <property type="component" value="Unassembled WGS sequence"/>
</dbReference>
<keyword evidence="3 5" id="KW-1133">Transmembrane helix</keyword>
<feature type="transmembrane region" description="Helical" evidence="5">
    <location>
        <begin position="335"/>
        <end position="353"/>
    </location>
</feature>
<dbReference type="STRING" id="84698.SAMN04488528_101323"/>
<dbReference type="Gene3D" id="1.20.1740.10">
    <property type="entry name" value="Amino acid/polyamine transporter I"/>
    <property type="match status" value="1"/>
</dbReference>
<reference evidence="6 7" key="1">
    <citation type="submission" date="2016-10" db="EMBL/GenBank/DDBJ databases">
        <authorList>
            <person name="de Groot N.N."/>
        </authorList>
    </citation>
    <scope>NUCLEOTIDE SEQUENCE [LARGE SCALE GENOMIC DNA]</scope>
    <source>
        <strain evidence="6 7">DSM 12271</strain>
    </source>
</reference>
<feature type="transmembrane region" description="Helical" evidence="5">
    <location>
        <begin position="234"/>
        <end position="253"/>
    </location>
</feature>